<dbReference type="PANTHER" id="PTHR24024:SF18">
    <property type="entry name" value="SHORT-CHAIN COLLAGEN C4-LIKE"/>
    <property type="match status" value="1"/>
</dbReference>
<dbReference type="PANTHER" id="PTHR24024">
    <property type="entry name" value="PULMONARY SURFACTANT-ASSOCIATED PROTEIN A"/>
    <property type="match status" value="1"/>
</dbReference>
<accession>A0A8J1XJK3</accession>
<keyword evidence="2" id="KW-1185">Reference proteome</keyword>
<name>A0A8J1XJK3_OWEFU</name>
<organism evidence="1 2">
    <name type="scientific">Owenia fusiformis</name>
    <name type="common">Polychaete worm</name>
    <dbReference type="NCBI Taxonomy" id="6347"/>
    <lineage>
        <taxon>Eukaryota</taxon>
        <taxon>Metazoa</taxon>
        <taxon>Spiralia</taxon>
        <taxon>Lophotrochozoa</taxon>
        <taxon>Annelida</taxon>
        <taxon>Polychaeta</taxon>
        <taxon>Sedentaria</taxon>
        <taxon>Canalipalpata</taxon>
        <taxon>Sabellida</taxon>
        <taxon>Oweniida</taxon>
        <taxon>Oweniidae</taxon>
        <taxon>Owenia</taxon>
    </lineage>
</organism>
<comment type="caution">
    <text evidence="1">The sequence shown here is derived from an EMBL/GenBank/DDBJ whole genome shotgun (WGS) entry which is preliminary data.</text>
</comment>
<dbReference type="InterPro" id="IPR051077">
    <property type="entry name" value="Ca-dependent_lectin"/>
</dbReference>
<sequence length="250" mass="27370">MISSQEILVVCIISLMFTIVSSGKSCKERVKNAKYIVNNLDTINEECNADIKCKVEEPTVKSVWATYVRWGRTVCPRTAKVLYEGIAGGSHVSNTGGGANYVCLPKKPEYGTVISGVGRVGGYMYGAEYQLRPDHSNPFVLPNPQNVNSLYNQDVPCTVCQIPRGVVMIPAKRTCPEGWTFEYRGYLVSEHHAHPNNVVFECMDEAPETSQGGHEDKEGALFYSVQGVCGSLPCPDYVNGAELTCVVCSK</sequence>
<proteinExistence type="predicted"/>
<dbReference type="Proteomes" id="UP000749559">
    <property type="component" value="Unassembled WGS sequence"/>
</dbReference>
<protein>
    <submittedName>
        <fullName evidence="1">Uncharacterized protein</fullName>
    </submittedName>
</protein>
<dbReference type="GO" id="GO:0005615">
    <property type="term" value="C:extracellular space"/>
    <property type="evidence" value="ECO:0007669"/>
    <property type="project" value="TreeGrafter"/>
</dbReference>
<evidence type="ECO:0000313" key="2">
    <source>
        <dbReference type="Proteomes" id="UP000749559"/>
    </source>
</evidence>
<reference evidence="1" key="1">
    <citation type="submission" date="2022-03" db="EMBL/GenBank/DDBJ databases">
        <authorList>
            <person name="Martin C."/>
        </authorList>
    </citation>
    <scope>NUCLEOTIDE SEQUENCE</scope>
</reference>
<dbReference type="AlphaFoldDB" id="A0A8J1XJK3"/>
<dbReference type="EMBL" id="CAIIXF020000011">
    <property type="protein sequence ID" value="CAH1798961.1"/>
    <property type="molecule type" value="Genomic_DNA"/>
</dbReference>
<dbReference type="OrthoDB" id="6086925at2759"/>
<evidence type="ECO:0000313" key="1">
    <source>
        <dbReference type="EMBL" id="CAH1798961.1"/>
    </source>
</evidence>
<gene>
    <name evidence="1" type="ORF">OFUS_LOCUS23032</name>
</gene>